<dbReference type="Pfam" id="PF12974">
    <property type="entry name" value="Phosphonate-bd"/>
    <property type="match status" value="1"/>
</dbReference>
<dbReference type="InterPro" id="IPR003594">
    <property type="entry name" value="HATPase_dom"/>
</dbReference>
<dbReference type="InterPro" id="IPR005467">
    <property type="entry name" value="His_kinase_dom"/>
</dbReference>
<dbReference type="GO" id="GO:0000155">
    <property type="term" value="F:phosphorelay sensor kinase activity"/>
    <property type="evidence" value="ECO:0007669"/>
    <property type="project" value="InterPro"/>
</dbReference>
<dbReference type="InterPro" id="IPR003661">
    <property type="entry name" value="HisK_dim/P_dom"/>
</dbReference>
<evidence type="ECO:0000313" key="7">
    <source>
        <dbReference type="Proteomes" id="UP000214610"/>
    </source>
</evidence>
<feature type="signal peptide" evidence="4">
    <location>
        <begin position="1"/>
        <end position="17"/>
    </location>
</feature>
<keyword evidence="3" id="KW-1133">Transmembrane helix</keyword>
<evidence type="ECO:0000256" key="3">
    <source>
        <dbReference type="SAM" id="Phobius"/>
    </source>
</evidence>
<evidence type="ECO:0000256" key="4">
    <source>
        <dbReference type="SAM" id="SignalP"/>
    </source>
</evidence>
<evidence type="ECO:0000259" key="5">
    <source>
        <dbReference type="PROSITE" id="PS50109"/>
    </source>
</evidence>
<dbReference type="PANTHER" id="PTHR43065">
    <property type="entry name" value="SENSOR HISTIDINE KINASE"/>
    <property type="match status" value="1"/>
</dbReference>
<keyword evidence="4" id="KW-0732">Signal</keyword>
<dbReference type="EC" id="2.7.13.3" evidence="2"/>
<dbReference type="SUPFAM" id="SSF53850">
    <property type="entry name" value="Periplasmic binding protein-like II"/>
    <property type="match status" value="1"/>
</dbReference>
<evidence type="ECO:0000256" key="1">
    <source>
        <dbReference type="ARBA" id="ARBA00000085"/>
    </source>
</evidence>
<dbReference type="PANTHER" id="PTHR43065:SF42">
    <property type="entry name" value="TWO-COMPONENT SENSOR PPRA"/>
    <property type="match status" value="1"/>
</dbReference>
<name>A0A227KQ60_9BURK</name>
<comment type="catalytic activity">
    <reaction evidence="1">
        <text>ATP + protein L-histidine = ADP + protein N-phospho-L-histidine.</text>
        <dbReference type="EC" id="2.7.13.3"/>
    </reaction>
</comment>
<dbReference type="PROSITE" id="PS50109">
    <property type="entry name" value="HIS_KIN"/>
    <property type="match status" value="1"/>
</dbReference>
<dbReference type="SUPFAM" id="SSF55874">
    <property type="entry name" value="ATPase domain of HSP90 chaperone/DNA topoisomerase II/histidine kinase"/>
    <property type="match status" value="1"/>
</dbReference>
<protein>
    <recommendedName>
        <fullName evidence="2">histidine kinase</fullName>
        <ecNumber evidence="2">2.7.13.3</ecNumber>
    </recommendedName>
</protein>
<dbReference type="SMART" id="SM00387">
    <property type="entry name" value="HATPase_c"/>
    <property type="match status" value="1"/>
</dbReference>
<keyword evidence="3" id="KW-0812">Transmembrane</keyword>
<dbReference type="Gene3D" id="3.30.565.10">
    <property type="entry name" value="Histidine kinase-like ATPase, C-terminal domain"/>
    <property type="match status" value="1"/>
</dbReference>
<dbReference type="Gene3D" id="1.10.287.130">
    <property type="match status" value="1"/>
</dbReference>
<reference evidence="7" key="1">
    <citation type="submission" date="2017-05" db="EMBL/GenBank/DDBJ databases">
        <title>Improved OligoMM genomes.</title>
        <authorList>
            <person name="Garzetti D."/>
        </authorList>
    </citation>
    <scope>NUCLEOTIDE SEQUENCE [LARGE SCALE GENOMIC DNA]</scope>
    <source>
        <strain evidence="7">YL45</strain>
    </source>
</reference>
<dbReference type="EMBL" id="NHMP01000002">
    <property type="protein sequence ID" value="OXE50371.1"/>
    <property type="molecule type" value="Genomic_DNA"/>
</dbReference>
<dbReference type="Proteomes" id="UP000214610">
    <property type="component" value="Unassembled WGS sequence"/>
</dbReference>
<gene>
    <name evidence="6" type="ORF">ADH67_05160</name>
</gene>
<feature type="transmembrane region" description="Helical" evidence="3">
    <location>
        <begin position="303"/>
        <end position="323"/>
    </location>
</feature>
<proteinExistence type="predicted"/>
<keyword evidence="3" id="KW-0472">Membrane</keyword>
<dbReference type="CDD" id="cd00082">
    <property type="entry name" value="HisKA"/>
    <property type="match status" value="1"/>
</dbReference>
<dbReference type="InterPro" id="IPR036890">
    <property type="entry name" value="HATPase_C_sf"/>
</dbReference>
<comment type="caution">
    <text evidence="6">The sequence shown here is derived from an EMBL/GenBank/DDBJ whole genome shotgun (WGS) entry which is preliminary data.</text>
</comment>
<dbReference type="Pfam" id="PF02518">
    <property type="entry name" value="HATPase_c"/>
    <property type="match status" value="1"/>
</dbReference>
<evidence type="ECO:0000313" key="6">
    <source>
        <dbReference type="EMBL" id="OXE50371.1"/>
    </source>
</evidence>
<feature type="domain" description="Histidine kinase" evidence="5">
    <location>
        <begin position="370"/>
        <end position="582"/>
    </location>
</feature>
<keyword evidence="7" id="KW-1185">Reference proteome</keyword>
<dbReference type="SUPFAM" id="SSF47384">
    <property type="entry name" value="Homodimeric domain of signal transducing histidine kinase"/>
    <property type="match status" value="1"/>
</dbReference>
<dbReference type="InterPro" id="IPR036097">
    <property type="entry name" value="HisK_dim/P_sf"/>
</dbReference>
<dbReference type="SMART" id="SM00388">
    <property type="entry name" value="HisKA"/>
    <property type="match status" value="1"/>
</dbReference>
<organism evidence="6 7">
    <name type="scientific">Turicimonas muris</name>
    <dbReference type="NCBI Taxonomy" id="1796652"/>
    <lineage>
        <taxon>Bacteria</taxon>
        <taxon>Pseudomonadati</taxon>
        <taxon>Pseudomonadota</taxon>
        <taxon>Betaproteobacteria</taxon>
        <taxon>Burkholderiales</taxon>
        <taxon>Sutterellaceae</taxon>
        <taxon>Turicimonas</taxon>
    </lineage>
</organism>
<evidence type="ECO:0000256" key="2">
    <source>
        <dbReference type="ARBA" id="ARBA00012438"/>
    </source>
</evidence>
<accession>A0A227KQ60</accession>
<sequence>MKRILLLTAFCCTAVFASSEDKPVVVAINSAVNPLLTKEFVFQTIDTLKKAVSPRPLEVKFLELPQLEQDVKSRKADLFLVTSNFIKKFQTEGAKDLTVAASPFSKDPNRSEASLFIVKADRDDLKKISDLKGARVSAGRPTAFGMYIAGMGEIAREGFNPNTFFSVSRFHGLDRDNIIRDVLNGDSDVGILRICYLEDAINRKILKDSDVKFINLIEDGKHVCKRSTALYPNWTLASMPSLDAGLTSKITVALINQPRTKLGNYWQVGSDFSELDKLQELLKIGTYEKVTKLSIRRFLLDNVHYFFFAFCILGMLLSYSYFLSRAVGKRTRQLKEALLREKFLNQETKTAQERMMALQRAGVVGQVSGLLAHELNQPLGSLNLYARSLIRAADLQKLTNEKLIEVLDEIRKEAVKASETVQRVRSYAKGEKSERADIFLAEFSRQVLNDYSKHSSSTIKPKLEVFAEPLISANRLEIELVLINLVRNAQQSLKTLDVKHPFIEVSVGEEQGDAVLIVQDNGDISEEKIKNLSEPMSSAKKEGLGLGLAIVKAIVENHAGSISFQKSELGGLKVMVRIPILKTENKNEKK</sequence>
<dbReference type="AlphaFoldDB" id="A0A227KQ60"/>
<dbReference type="Gene3D" id="3.40.190.10">
    <property type="entry name" value="Periplasmic binding protein-like II"/>
    <property type="match status" value="1"/>
</dbReference>
<feature type="chain" id="PRO_5013144393" description="histidine kinase" evidence="4">
    <location>
        <begin position="18"/>
        <end position="590"/>
    </location>
</feature>